<dbReference type="AlphaFoldDB" id="A0A1C4Z4I8"/>
<dbReference type="InterPro" id="IPR041698">
    <property type="entry name" value="Methyltransf_25"/>
</dbReference>
<dbReference type="EMBL" id="FMCS01000011">
    <property type="protein sequence ID" value="SCF27814.1"/>
    <property type="molecule type" value="Genomic_DNA"/>
</dbReference>
<reference evidence="3" key="1">
    <citation type="submission" date="2016-06" db="EMBL/GenBank/DDBJ databases">
        <authorList>
            <person name="Varghese N."/>
            <person name="Submissions Spin"/>
        </authorList>
    </citation>
    <scope>NUCLEOTIDE SEQUENCE [LARGE SCALE GENOMIC DNA]</scope>
    <source>
        <strain evidence="3">DSM 45246</strain>
    </source>
</reference>
<dbReference type="InterPro" id="IPR029063">
    <property type="entry name" value="SAM-dependent_MTases_sf"/>
</dbReference>
<name>A0A1C4Z4I8_9ACTN</name>
<accession>A0A1C4Z4I8</accession>
<evidence type="ECO:0000259" key="1">
    <source>
        <dbReference type="Pfam" id="PF13649"/>
    </source>
</evidence>
<keyword evidence="2" id="KW-0808">Transferase</keyword>
<gene>
    <name evidence="2" type="ORF">GA0070214_111165</name>
</gene>
<dbReference type="Gene3D" id="3.40.50.150">
    <property type="entry name" value="Vaccinia Virus protein VP39"/>
    <property type="match status" value="1"/>
</dbReference>
<organism evidence="2 3">
    <name type="scientific">Micromonospora chaiyaphumensis</name>
    <dbReference type="NCBI Taxonomy" id="307119"/>
    <lineage>
        <taxon>Bacteria</taxon>
        <taxon>Bacillati</taxon>
        <taxon>Actinomycetota</taxon>
        <taxon>Actinomycetes</taxon>
        <taxon>Micromonosporales</taxon>
        <taxon>Micromonosporaceae</taxon>
        <taxon>Micromonospora</taxon>
    </lineage>
</organism>
<evidence type="ECO:0000313" key="3">
    <source>
        <dbReference type="Proteomes" id="UP000199629"/>
    </source>
</evidence>
<dbReference type="CDD" id="cd02440">
    <property type="entry name" value="AdoMet_MTases"/>
    <property type="match status" value="1"/>
</dbReference>
<dbReference type="RefSeq" id="WP_091269203.1">
    <property type="nucleotide sequence ID" value="NZ_FMCS01000011.1"/>
</dbReference>
<proteinExistence type="predicted"/>
<evidence type="ECO:0000313" key="2">
    <source>
        <dbReference type="EMBL" id="SCF27814.1"/>
    </source>
</evidence>
<keyword evidence="3" id="KW-1185">Reference proteome</keyword>
<dbReference type="Proteomes" id="UP000199629">
    <property type="component" value="Unassembled WGS sequence"/>
</dbReference>
<feature type="domain" description="Methyltransferase" evidence="1">
    <location>
        <begin position="46"/>
        <end position="135"/>
    </location>
</feature>
<protein>
    <submittedName>
        <fullName evidence="2">SAM-dependent methyltransferase</fullName>
    </submittedName>
</protein>
<sequence>MGALPTASEAWNEEYRRGRYAGEPPVAFVDDILAAAAREGISSGLYVGCGNGRNLLPLVDGGLDVVGLDVSAEAVRQLARRRPDRADRLRHGDLESLPVGRTWPLVIGIQVFQHGNRDQAHRHIRAAQRRVEPGGLLCVRVNATGTDVWPAHEVIERGADQGFSVRYTAGAKNGLDIHFFSEDELQQLFDGWQALLPIRADRTERTPPAPGQWTQWEAIWRRPWPGVRVVPS</sequence>
<dbReference type="Pfam" id="PF13649">
    <property type="entry name" value="Methyltransf_25"/>
    <property type="match status" value="1"/>
</dbReference>
<keyword evidence="2" id="KW-0489">Methyltransferase</keyword>
<dbReference type="GO" id="GO:0032259">
    <property type="term" value="P:methylation"/>
    <property type="evidence" value="ECO:0007669"/>
    <property type="project" value="UniProtKB-KW"/>
</dbReference>
<dbReference type="SUPFAM" id="SSF53335">
    <property type="entry name" value="S-adenosyl-L-methionine-dependent methyltransferases"/>
    <property type="match status" value="1"/>
</dbReference>
<dbReference type="GO" id="GO:0008168">
    <property type="term" value="F:methyltransferase activity"/>
    <property type="evidence" value="ECO:0007669"/>
    <property type="project" value="UniProtKB-KW"/>
</dbReference>